<evidence type="ECO:0000256" key="1">
    <source>
        <dbReference type="ARBA" id="ARBA00004571"/>
    </source>
</evidence>
<dbReference type="InterPro" id="IPR008969">
    <property type="entry name" value="CarboxyPept-like_regulatory"/>
</dbReference>
<sequence>MSLCKILHENRLLFWSFCCLLVLSLPSYAQETTPARKITGKITGANGEPIPNANISVRDSKNFTVTNPDGFFEIYAGTGQTLIITKVGFDQIERVLKASENNITLTLKHDFNDLSEVIVIGYGKMKKTDLSSSQVTVTSEEMKRTINTTLEHGLQGRAANVYVTSNSGQPGAPASIMIRGVNSINYSNQPLYVIDGVQIKPENPAGGASASSNILAGINPDDIETFNVLQGPSATAIYGATGANGVIMITTKRGKVGETKVSFNSLTTVQTEPAKVPVMNLQEFAAYRNEMAKAGSIAPDPMFSDPSVLGPGTDWQKELFRSTLLQKYGLGLSGGTEKTTFYLGTEYFSQQGVVQGSGFKRYSVRLNVDNQTRKWLKLGTNLSINQTKEVVNTSNGDLLNIAIKQNPAISVRNTDGSWGGPTSTQFQFSNPVALSKINDNRNKSMAFIGGMYADVTLLKGLVLHNELNTYYQFTNNYIFNPSYEFNGYKNTTTVSTRRSGNNYWWGFNSRLQYDTRIGKHGISVMAGHESSENASEGLYGTRQNFVTNNIQELTAGDALTATNGSSKGSSAKESYFGRLNYVYNDKYILQGTMRADGSSNFGEENRWGYFPALSAAWRISQEAFMQDLLPVVNDLKLRVEWGVSGNSAAAGYYAALYSVPTAWGTGYLSQNFSNPYLKWETDKSTNIGFDLSMFRNKLQVIADFYIKDIYDLLTTNDYPFYSGGDMSYSAGYIRFPTTNVGSMQNKGFGVTINTVNIENPFTWKTGINFSIDRNKITSLKNNTPINSTYGTSSLISSTRVNEPAALLTGYVVEGLFQNIDEINNHAVQTANGVLTVDPSQGSWVGDLKFKDISGPAGKPDGIIDQNDRVVIGNPWPKFTFGVNNSFSYKGFDLNVFIMGVQGNDVYNYTRYLNENPRGTAPFSNYFKSVANFARPSSVTPGDQTATLTNPGHQIARITTGDPNGNFKANSWYVEDGSYIRVKNVTLSYTVPAEWAKFVAMKSLRASVGVQNLATITKYKGYDPEIGMTPNYGSLTVGVDDARYPSTRMYNFSLVAEF</sequence>
<dbReference type="NCBIfam" id="TIGR04057">
    <property type="entry name" value="SusC_RagA_signa"/>
    <property type="match status" value="1"/>
</dbReference>
<keyword evidence="10" id="KW-0675">Receptor</keyword>
<dbReference type="InterPro" id="IPR012910">
    <property type="entry name" value="Plug_dom"/>
</dbReference>
<dbReference type="InterPro" id="IPR036942">
    <property type="entry name" value="Beta-barrel_TonB_sf"/>
</dbReference>
<proteinExistence type="inferred from homology"/>
<evidence type="ECO:0000256" key="5">
    <source>
        <dbReference type="ARBA" id="ARBA00023136"/>
    </source>
</evidence>
<protein>
    <submittedName>
        <fullName evidence="10">TonB-dependent receptor</fullName>
    </submittedName>
</protein>
<evidence type="ECO:0000256" key="3">
    <source>
        <dbReference type="ARBA" id="ARBA00022452"/>
    </source>
</evidence>
<evidence type="ECO:0000256" key="8">
    <source>
        <dbReference type="SAM" id="SignalP"/>
    </source>
</evidence>
<organism evidence="10 11">
    <name type="scientific">Niastella caeni</name>
    <dbReference type="NCBI Taxonomy" id="2569763"/>
    <lineage>
        <taxon>Bacteria</taxon>
        <taxon>Pseudomonadati</taxon>
        <taxon>Bacteroidota</taxon>
        <taxon>Chitinophagia</taxon>
        <taxon>Chitinophagales</taxon>
        <taxon>Chitinophagaceae</taxon>
        <taxon>Niastella</taxon>
    </lineage>
</organism>
<accession>A0A4S8I149</accession>
<dbReference type="Pfam" id="PF13715">
    <property type="entry name" value="CarbopepD_reg_2"/>
    <property type="match status" value="1"/>
</dbReference>
<dbReference type="SUPFAM" id="SSF56935">
    <property type="entry name" value="Porins"/>
    <property type="match status" value="1"/>
</dbReference>
<feature type="signal peptide" evidence="8">
    <location>
        <begin position="1"/>
        <end position="29"/>
    </location>
</feature>
<comment type="subcellular location">
    <subcellularLocation>
        <location evidence="1 7">Cell outer membrane</location>
        <topology evidence="1 7">Multi-pass membrane protein</topology>
    </subcellularLocation>
</comment>
<dbReference type="InterPro" id="IPR039426">
    <property type="entry name" value="TonB-dep_rcpt-like"/>
</dbReference>
<dbReference type="RefSeq" id="WP_136576978.1">
    <property type="nucleotide sequence ID" value="NZ_STFF01000002.1"/>
</dbReference>
<dbReference type="Gene3D" id="2.40.170.20">
    <property type="entry name" value="TonB-dependent receptor, beta-barrel domain"/>
    <property type="match status" value="1"/>
</dbReference>
<evidence type="ECO:0000256" key="4">
    <source>
        <dbReference type="ARBA" id="ARBA00022692"/>
    </source>
</evidence>
<keyword evidence="8" id="KW-0732">Signal</keyword>
<dbReference type="Proteomes" id="UP000306918">
    <property type="component" value="Unassembled WGS sequence"/>
</dbReference>
<dbReference type="Gene3D" id="2.170.130.10">
    <property type="entry name" value="TonB-dependent receptor, plug domain"/>
    <property type="match status" value="1"/>
</dbReference>
<feature type="domain" description="TonB-dependent receptor plug" evidence="9">
    <location>
        <begin position="127"/>
        <end position="246"/>
    </location>
</feature>
<evidence type="ECO:0000313" key="11">
    <source>
        <dbReference type="Proteomes" id="UP000306918"/>
    </source>
</evidence>
<dbReference type="Pfam" id="PF07715">
    <property type="entry name" value="Plug"/>
    <property type="match status" value="1"/>
</dbReference>
<dbReference type="OrthoDB" id="9768177at2"/>
<keyword evidence="6 7" id="KW-0998">Cell outer membrane</keyword>
<keyword evidence="4 7" id="KW-0812">Transmembrane</keyword>
<dbReference type="AlphaFoldDB" id="A0A4S8I149"/>
<evidence type="ECO:0000256" key="7">
    <source>
        <dbReference type="PROSITE-ProRule" id="PRU01360"/>
    </source>
</evidence>
<feature type="chain" id="PRO_5020935866" evidence="8">
    <location>
        <begin position="30"/>
        <end position="1057"/>
    </location>
</feature>
<dbReference type="GO" id="GO:0009279">
    <property type="term" value="C:cell outer membrane"/>
    <property type="evidence" value="ECO:0007669"/>
    <property type="project" value="UniProtKB-SubCell"/>
</dbReference>
<keyword evidence="11" id="KW-1185">Reference proteome</keyword>
<dbReference type="InterPro" id="IPR023997">
    <property type="entry name" value="TonB-dep_OMP_SusC/RagA_CS"/>
</dbReference>
<dbReference type="InterPro" id="IPR037066">
    <property type="entry name" value="Plug_dom_sf"/>
</dbReference>
<dbReference type="SUPFAM" id="SSF49464">
    <property type="entry name" value="Carboxypeptidase regulatory domain-like"/>
    <property type="match status" value="1"/>
</dbReference>
<reference evidence="10 11" key="1">
    <citation type="submission" date="2019-04" db="EMBL/GenBank/DDBJ databases">
        <title>Niastella caeni sp. nov., isolated from activated sludge.</title>
        <authorList>
            <person name="Sheng M."/>
        </authorList>
    </citation>
    <scope>NUCLEOTIDE SEQUENCE [LARGE SCALE GENOMIC DNA]</scope>
    <source>
        <strain evidence="10 11">HX-2-15</strain>
    </source>
</reference>
<evidence type="ECO:0000256" key="6">
    <source>
        <dbReference type="ARBA" id="ARBA00023237"/>
    </source>
</evidence>
<comment type="caution">
    <text evidence="10">The sequence shown here is derived from an EMBL/GenBank/DDBJ whole genome shotgun (WGS) entry which is preliminary data.</text>
</comment>
<comment type="similarity">
    <text evidence="7">Belongs to the TonB-dependent receptor family.</text>
</comment>
<dbReference type="InterPro" id="IPR023996">
    <property type="entry name" value="TonB-dep_OMP_SusC/RagA"/>
</dbReference>
<gene>
    <name evidence="10" type="ORF">FAM09_10150</name>
</gene>
<name>A0A4S8I149_9BACT</name>
<dbReference type="PROSITE" id="PS52016">
    <property type="entry name" value="TONB_DEPENDENT_REC_3"/>
    <property type="match status" value="1"/>
</dbReference>
<evidence type="ECO:0000256" key="2">
    <source>
        <dbReference type="ARBA" id="ARBA00022448"/>
    </source>
</evidence>
<evidence type="ECO:0000259" key="9">
    <source>
        <dbReference type="Pfam" id="PF07715"/>
    </source>
</evidence>
<keyword evidence="2 7" id="KW-0813">Transport</keyword>
<keyword evidence="3 7" id="KW-1134">Transmembrane beta strand</keyword>
<dbReference type="EMBL" id="STFF01000002">
    <property type="protein sequence ID" value="THU40224.1"/>
    <property type="molecule type" value="Genomic_DNA"/>
</dbReference>
<dbReference type="NCBIfam" id="TIGR04056">
    <property type="entry name" value="OMP_RagA_SusC"/>
    <property type="match status" value="1"/>
</dbReference>
<dbReference type="Gene3D" id="2.60.40.1120">
    <property type="entry name" value="Carboxypeptidase-like, regulatory domain"/>
    <property type="match status" value="1"/>
</dbReference>
<keyword evidence="5 7" id="KW-0472">Membrane</keyword>
<evidence type="ECO:0000313" key="10">
    <source>
        <dbReference type="EMBL" id="THU40224.1"/>
    </source>
</evidence>